<feature type="compositionally biased region" description="Basic and acidic residues" evidence="1">
    <location>
        <begin position="227"/>
        <end position="237"/>
    </location>
</feature>
<feature type="compositionally biased region" description="Low complexity" evidence="1">
    <location>
        <begin position="205"/>
        <end position="226"/>
    </location>
</feature>
<protein>
    <submittedName>
        <fullName evidence="2">Uncharacterized protein</fullName>
    </submittedName>
</protein>
<gene>
    <name evidence="2" type="ORF">BVC80_8813g9</name>
</gene>
<feature type="compositionally biased region" description="Polar residues" evidence="1">
    <location>
        <begin position="193"/>
        <end position="204"/>
    </location>
</feature>
<evidence type="ECO:0000313" key="3">
    <source>
        <dbReference type="Proteomes" id="UP000195402"/>
    </source>
</evidence>
<reference evidence="2 3" key="1">
    <citation type="journal article" date="2017" name="Mol. Plant">
        <title>The Genome of Medicinal Plant Macleaya cordata Provides New Insights into Benzylisoquinoline Alkaloids Metabolism.</title>
        <authorList>
            <person name="Liu X."/>
            <person name="Liu Y."/>
            <person name="Huang P."/>
            <person name="Ma Y."/>
            <person name="Qing Z."/>
            <person name="Tang Q."/>
            <person name="Cao H."/>
            <person name="Cheng P."/>
            <person name="Zheng Y."/>
            <person name="Yuan Z."/>
            <person name="Zhou Y."/>
            <person name="Liu J."/>
            <person name="Tang Z."/>
            <person name="Zhuo Y."/>
            <person name="Zhang Y."/>
            <person name="Yu L."/>
            <person name="Huang J."/>
            <person name="Yang P."/>
            <person name="Peng Q."/>
            <person name="Zhang J."/>
            <person name="Jiang W."/>
            <person name="Zhang Z."/>
            <person name="Lin K."/>
            <person name="Ro D.K."/>
            <person name="Chen X."/>
            <person name="Xiong X."/>
            <person name="Shang Y."/>
            <person name="Huang S."/>
            <person name="Zeng J."/>
        </authorList>
    </citation>
    <scope>NUCLEOTIDE SEQUENCE [LARGE SCALE GENOMIC DNA]</scope>
    <source>
        <strain evidence="3">cv. BLH2017</strain>
        <tissue evidence="2">Root</tissue>
    </source>
</reference>
<dbReference type="InParanoid" id="A0A200R062"/>
<dbReference type="FunCoup" id="A0A200R062">
    <property type="interactions" value="812"/>
</dbReference>
<dbReference type="EMBL" id="MVGT01000668">
    <property type="protein sequence ID" value="OVA16109.1"/>
    <property type="molecule type" value="Genomic_DNA"/>
</dbReference>
<comment type="caution">
    <text evidence="2">The sequence shown here is derived from an EMBL/GenBank/DDBJ whole genome shotgun (WGS) entry which is preliminary data.</text>
</comment>
<accession>A0A200R062</accession>
<dbReference type="Proteomes" id="UP000195402">
    <property type="component" value="Unassembled WGS sequence"/>
</dbReference>
<dbReference type="PANTHER" id="PTHR36748:SF3">
    <property type="entry name" value="MENTAL RETARDATION GTPASE ACTIVATING PROTEIN"/>
    <property type="match status" value="1"/>
</dbReference>
<proteinExistence type="predicted"/>
<organism evidence="2 3">
    <name type="scientific">Macleaya cordata</name>
    <name type="common">Five-seeded plume-poppy</name>
    <name type="synonym">Bocconia cordata</name>
    <dbReference type="NCBI Taxonomy" id="56857"/>
    <lineage>
        <taxon>Eukaryota</taxon>
        <taxon>Viridiplantae</taxon>
        <taxon>Streptophyta</taxon>
        <taxon>Embryophyta</taxon>
        <taxon>Tracheophyta</taxon>
        <taxon>Spermatophyta</taxon>
        <taxon>Magnoliopsida</taxon>
        <taxon>Ranunculales</taxon>
        <taxon>Papaveraceae</taxon>
        <taxon>Papaveroideae</taxon>
        <taxon>Macleaya</taxon>
    </lineage>
</organism>
<keyword evidence="3" id="KW-1185">Reference proteome</keyword>
<sequence>MEQKPSLSSSWPREEQDLNLREWALKGRIISRENTKSRRFSASNIKSFREEARSFRSNATISSTASSPGYTLKEEIDPSTYSFTSALRALQVRSGYVWDCLSPDGFALNSKWNDAEKYICNPVSGEVPMECLSTKTLSGRSIPTKKTRITVSGPLFYSSSHSYLVQSKPILTQDQHQQQEEIFKSPIKEEIQVDNNLSTTRDVGTQSTPTDLSSSSSPISPSSTPSIKERSLKKHCEVLLQSEESPNSGSNKSRSTNQEEDLHAVHSRG</sequence>
<name>A0A200R062_MACCD</name>
<dbReference type="PANTHER" id="PTHR36748">
    <property type="entry name" value="MENTAL RETARDATION GTPASE ACTIVATING PROTEIN"/>
    <property type="match status" value="1"/>
</dbReference>
<dbReference type="AlphaFoldDB" id="A0A200R062"/>
<evidence type="ECO:0000313" key="2">
    <source>
        <dbReference type="EMBL" id="OVA16109.1"/>
    </source>
</evidence>
<feature type="compositionally biased region" description="Polar residues" evidence="1">
    <location>
        <begin position="242"/>
        <end position="256"/>
    </location>
</feature>
<dbReference type="OMA" id="HIPEKGK"/>
<evidence type="ECO:0000256" key="1">
    <source>
        <dbReference type="SAM" id="MobiDB-lite"/>
    </source>
</evidence>
<feature type="region of interest" description="Disordered" evidence="1">
    <location>
        <begin position="184"/>
        <end position="269"/>
    </location>
</feature>
<feature type="compositionally biased region" description="Basic and acidic residues" evidence="1">
    <location>
        <begin position="260"/>
        <end position="269"/>
    </location>
</feature>
<dbReference type="OrthoDB" id="1910697at2759"/>